<dbReference type="Proteomes" id="UP000534286">
    <property type="component" value="Unassembled WGS sequence"/>
</dbReference>
<protein>
    <submittedName>
        <fullName evidence="2">Uncharacterized protein</fullName>
    </submittedName>
</protein>
<dbReference type="AlphaFoldDB" id="A0A7W7S325"/>
<keyword evidence="1" id="KW-0472">Membrane</keyword>
<evidence type="ECO:0000313" key="2">
    <source>
        <dbReference type="EMBL" id="MBB4942323.1"/>
    </source>
</evidence>
<dbReference type="RefSeq" id="WP_184758310.1">
    <property type="nucleotide sequence ID" value="NZ_BAABEK010000054.1"/>
</dbReference>
<feature type="transmembrane region" description="Helical" evidence="1">
    <location>
        <begin position="77"/>
        <end position="99"/>
    </location>
</feature>
<dbReference type="EMBL" id="JACHJU010000003">
    <property type="protein sequence ID" value="MBB4942323.1"/>
    <property type="molecule type" value="Genomic_DNA"/>
</dbReference>
<gene>
    <name evidence="2" type="ORF">FHR32_006709</name>
</gene>
<sequence>MSPLEARYRRLLACYPAEHRARHGEEMIGVMLAGAEPGRRHPDPREVFDVVRGGVQIRLQWFLGPEAAAHWRDALNVAAIIAPLYLLIVQAGGSVVMLWPTDPNFVVYNLLSFASLLPYAVIVGLALRGLRWTAAALAWIWAVWGTVLVAVSTANMIEQAGGPGAHPLGTVPSLIDYALGALPALVVALLLTVAPRPAEGAALIGHQGLLRWALISTVALMAATALWYGWSDDDYANTLLAPALIAMACGAGSRTPVGRRVILLLFPVLLLMYGDNLIHRALDGRWVSSLVEVLVVGVLFTVARQGFKPYGTGTVSSPERLV</sequence>
<comment type="caution">
    <text evidence="2">The sequence shown here is derived from an EMBL/GenBank/DDBJ whole genome shotgun (WGS) entry which is preliminary data.</text>
</comment>
<accession>A0A7W7S325</accession>
<feature type="transmembrane region" description="Helical" evidence="1">
    <location>
        <begin position="209"/>
        <end position="229"/>
    </location>
</feature>
<keyword evidence="1" id="KW-0812">Transmembrane</keyword>
<feature type="transmembrane region" description="Helical" evidence="1">
    <location>
        <begin position="284"/>
        <end position="303"/>
    </location>
</feature>
<name>A0A7W7S325_9ACTN</name>
<organism evidence="2 3">
    <name type="scientific">Streptosporangium album</name>
    <dbReference type="NCBI Taxonomy" id="47479"/>
    <lineage>
        <taxon>Bacteria</taxon>
        <taxon>Bacillati</taxon>
        <taxon>Actinomycetota</taxon>
        <taxon>Actinomycetes</taxon>
        <taxon>Streptosporangiales</taxon>
        <taxon>Streptosporangiaceae</taxon>
        <taxon>Streptosporangium</taxon>
    </lineage>
</organism>
<keyword evidence="3" id="KW-1185">Reference proteome</keyword>
<feature type="transmembrane region" description="Helical" evidence="1">
    <location>
        <begin position="177"/>
        <end position="197"/>
    </location>
</feature>
<evidence type="ECO:0000256" key="1">
    <source>
        <dbReference type="SAM" id="Phobius"/>
    </source>
</evidence>
<feature type="transmembrane region" description="Helical" evidence="1">
    <location>
        <begin position="105"/>
        <end position="127"/>
    </location>
</feature>
<keyword evidence="1" id="KW-1133">Transmembrane helix</keyword>
<reference evidence="2 3" key="1">
    <citation type="submission" date="2020-08" db="EMBL/GenBank/DDBJ databases">
        <title>Sequencing the genomes of 1000 actinobacteria strains.</title>
        <authorList>
            <person name="Klenk H.-P."/>
        </authorList>
    </citation>
    <scope>NUCLEOTIDE SEQUENCE [LARGE SCALE GENOMIC DNA]</scope>
    <source>
        <strain evidence="2 3">DSM 43023</strain>
    </source>
</reference>
<feature type="transmembrane region" description="Helical" evidence="1">
    <location>
        <begin position="261"/>
        <end position="278"/>
    </location>
</feature>
<evidence type="ECO:0000313" key="3">
    <source>
        <dbReference type="Proteomes" id="UP000534286"/>
    </source>
</evidence>
<feature type="transmembrane region" description="Helical" evidence="1">
    <location>
        <begin position="134"/>
        <end position="157"/>
    </location>
</feature>
<proteinExistence type="predicted"/>